<dbReference type="CDD" id="cd09272">
    <property type="entry name" value="RNase_HI_RT_Ty1"/>
    <property type="match status" value="1"/>
</dbReference>
<evidence type="ECO:0000313" key="5">
    <source>
        <dbReference type="Proteomes" id="UP001064489"/>
    </source>
</evidence>
<dbReference type="EMBL" id="JAJSOW010000106">
    <property type="protein sequence ID" value="KAI9160273.1"/>
    <property type="molecule type" value="Genomic_DNA"/>
</dbReference>
<name>A0AAD5NIS1_ACENE</name>
<dbReference type="SUPFAM" id="SSF56672">
    <property type="entry name" value="DNA/RNA polymerases"/>
    <property type="match status" value="1"/>
</dbReference>
<dbReference type="Proteomes" id="UP001064489">
    <property type="component" value="Chromosome 2"/>
</dbReference>
<evidence type="ECO:0000256" key="2">
    <source>
        <dbReference type="SAM" id="MobiDB-lite"/>
    </source>
</evidence>
<dbReference type="InterPro" id="IPR013103">
    <property type="entry name" value="RVT_2"/>
</dbReference>
<dbReference type="InterPro" id="IPR025724">
    <property type="entry name" value="GAG-pre-integrase_dom"/>
</dbReference>
<dbReference type="InterPro" id="IPR054722">
    <property type="entry name" value="PolX-like_BBD"/>
</dbReference>
<keyword evidence="1" id="KW-0064">Aspartyl protease</keyword>
<protein>
    <recommendedName>
        <fullName evidence="3">Integrase catalytic domain-containing protein</fullName>
    </recommendedName>
</protein>
<comment type="caution">
    <text evidence="4">The sequence shown here is derived from an EMBL/GenBank/DDBJ whole genome shotgun (WGS) entry which is preliminary data.</text>
</comment>
<feature type="compositionally biased region" description="Low complexity" evidence="2">
    <location>
        <begin position="933"/>
        <end position="942"/>
    </location>
</feature>
<dbReference type="Pfam" id="PF13976">
    <property type="entry name" value="gag_pre-integrs"/>
    <property type="match status" value="1"/>
</dbReference>
<dbReference type="GO" id="GO:0003676">
    <property type="term" value="F:nucleic acid binding"/>
    <property type="evidence" value="ECO:0007669"/>
    <property type="project" value="InterPro"/>
</dbReference>
<dbReference type="Pfam" id="PF00665">
    <property type="entry name" value="rve"/>
    <property type="match status" value="1"/>
</dbReference>
<feature type="compositionally biased region" description="Pro residues" evidence="2">
    <location>
        <begin position="943"/>
        <end position="961"/>
    </location>
</feature>
<dbReference type="InterPro" id="IPR001584">
    <property type="entry name" value="Integrase_cat-core"/>
</dbReference>
<feature type="compositionally biased region" description="Low complexity" evidence="2">
    <location>
        <begin position="887"/>
        <end position="900"/>
    </location>
</feature>
<dbReference type="Pfam" id="PF25597">
    <property type="entry name" value="SH3_retrovirus"/>
    <property type="match status" value="1"/>
</dbReference>
<accession>A0AAD5NIS1</accession>
<dbReference type="InterPro" id="IPR005162">
    <property type="entry name" value="Retrotrans_gag_dom"/>
</dbReference>
<dbReference type="GO" id="GO:0004190">
    <property type="term" value="F:aspartic-type endopeptidase activity"/>
    <property type="evidence" value="ECO:0007669"/>
    <property type="project" value="UniProtKB-KW"/>
</dbReference>
<dbReference type="PROSITE" id="PS50994">
    <property type="entry name" value="INTEGRASE"/>
    <property type="match status" value="1"/>
</dbReference>
<dbReference type="GO" id="GO:0015074">
    <property type="term" value="P:DNA integration"/>
    <property type="evidence" value="ECO:0007669"/>
    <property type="project" value="InterPro"/>
</dbReference>
<keyword evidence="1" id="KW-0378">Hydrolase</keyword>
<dbReference type="InterPro" id="IPR012337">
    <property type="entry name" value="RNaseH-like_sf"/>
</dbReference>
<keyword evidence="5" id="KW-1185">Reference proteome</keyword>
<proteinExistence type="predicted"/>
<dbReference type="Gene3D" id="3.30.420.10">
    <property type="entry name" value="Ribonuclease H-like superfamily/Ribonuclease H"/>
    <property type="match status" value="1"/>
</dbReference>
<dbReference type="PANTHER" id="PTHR11439">
    <property type="entry name" value="GAG-POL-RELATED RETROTRANSPOSON"/>
    <property type="match status" value="1"/>
</dbReference>
<dbReference type="InterPro" id="IPR036397">
    <property type="entry name" value="RNaseH_sf"/>
</dbReference>
<evidence type="ECO:0000259" key="3">
    <source>
        <dbReference type="PROSITE" id="PS50994"/>
    </source>
</evidence>
<reference evidence="4" key="1">
    <citation type="journal article" date="2022" name="Plant J.">
        <title>Strategies of tolerance reflected in two North American maple genomes.</title>
        <authorList>
            <person name="McEvoy S.L."/>
            <person name="Sezen U.U."/>
            <person name="Trouern-Trend A."/>
            <person name="McMahon S.M."/>
            <person name="Schaberg P.G."/>
            <person name="Yang J."/>
            <person name="Wegrzyn J.L."/>
            <person name="Swenson N.G."/>
        </authorList>
    </citation>
    <scope>NUCLEOTIDE SEQUENCE</scope>
    <source>
        <strain evidence="4">91603</strain>
    </source>
</reference>
<feature type="compositionally biased region" description="Pro residues" evidence="2">
    <location>
        <begin position="905"/>
        <end position="924"/>
    </location>
</feature>
<feature type="domain" description="Integrase catalytic" evidence="3">
    <location>
        <begin position="605"/>
        <end position="769"/>
    </location>
</feature>
<evidence type="ECO:0000256" key="1">
    <source>
        <dbReference type="ARBA" id="ARBA00022750"/>
    </source>
</evidence>
<feature type="compositionally biased region" description="Basic and acidic residues" evidence="2">
    <location>
        <begin position="273"/>
        <end position="293"/>
    </location>
</feature>
<dbReference type="Pfam" id="PF03732">
    <property type="entry name" value="Retrotrans_gag"/>
    <property type="match status" value="1"/>
</dbReference>
<sequence length="1549" mass="173034">MANDELPPPPTITAAGKEIVVPSSSNIPSNFTDPARVNISNPYFTHHSDHPGLILISKPLNGDNYSTWKRAMTLALNSKNKLGFVNGSITAPSEESNPEGYATWSRCNDMVHSWIVNTLSPEISDSVIYYSTAHEVWEDLRERFSQSNAPRIFEIQRDIAYLRQEQFSVSAYYTKLKGLWDELASYNDTTHGTQNDQQKLMQFLMGLNDSYSAIRGQILLMNPLPSVRQAYSSVSQEEKQRLLSTTTAAIDSSSSAAMAVRSNNSGGRAIPARSERSDHPYGSHDSRSQERQPENFGLGRGDRRRTGTGRGRPNCTHCGEMGHWVQTCYALNGYPPGHPKAKHNQGPKRFYNNNRPTANHVSEPTTKVDGNHLVGISEAQLQQLLSLLDTKNGESSSQANVVTKPGLSKIASNKWIIDSGATDHISSSPKLFFRNTKKCSLPPVLLPSGETADIIAKGSLPLNSVYYLHDVLCVPTFKVDLMSVSRLTKGLNCSITFFPYWCILQDLATRRMIGLGKQRDGLYYLVALATKQSDIHSSTLTNRPTCNLTVSSTDLWHNRLGHASFSRLHYIAKNYLNFLAESNNACHICPLAKQSRLPFNPSVISSIKPFEIIHCDIWGRYRHPSLSGAYYFLTIVDDYTRFTWIFLMRHKDETQSLLKRFFCYVFTQFESRIKTVRSDNGGEFISLRSFFQDNGVLFQHSCVYTPQQNGVVERKHRHILQVARALKFQAQLPTQFWGECALTAVHIINRLPSPVLSFKTPFEILYSKPPNFSHLRVFGCLAYATNVHPSHKFDRRSIPAIFIGYPIGQKAYKLFDLSTKKVFTSRDVKFLEQIFPYASAKSISDFSSHIGPNYSAGPIPLVAHDLPYPSPSIPTRPAPPTPPGSPNSPKSLNSPLSPISQSMPILPPDSSPSLPPPISDPADPPATLVTHNSPSIPIADSHPSPPPSSSSVPVPAPPPPTLSSDLEPQPAPLRRSSRQTGPPPKLSDYVCSQVCSDRSSSLLPGPVKGTRYPLAHFVSYHRYKPALRSFAAQLGQISEPRNFSEAVAHPEWQAAMHSELQALRDNGTWSLTTLPAGKTPIGCRWVYKVKRRSDGSVERYKARLVAKGFTQLEGVDYQDTFSPTAKIISVRCLLALAAARGWSLHQMDVNNAFLHGDLSEEIYMSPPPGLRRQGEEHLVCRLHKSLYGLKQASRQWFAKFTEAICSAGYIQSRADYSLFTRTKGKSFTALLIYVDDILITGNDSISIAETKTFLHSHFHLKDLGKLKYFLGIEFSASKNGIFISQRKYALEIIKDAGLLGAAPIDTPMERGLKLSDNSDLLKEPSQFRRLVGRLIYLTVSRPDITYAVHVLSRFMHQPRRLHMDAALRVVRYLKSAPGQGLFFSSSSDFKLRAYCDSDWAGCPLTRRSTSGYCVFLGSSLISWRSKRQKTVSLSSAEAEYRAMTGVCCELTWLRCLLKDLGFTHHEPALLYCDNKAALHIAANPVFHERTRHIEMDCHYVRDKIQDGSVITRYVNYAHQLADVLTKPLGKEIFVPMIRKLGLQDIHSPT</sequence>
<dbReference type="Pfam" id="PF22936">
    <property type="entry name" value="Pol_BBD"/>
    <property type="match status" value="1"/>
</dbReference>
<feature type="region of interest" description="Disordered" evidence="2">
    <location>
        <begin position="253"/>
        <end position="315"/>
    </location>
</feature>
<feature type="compositionally biased region" description="Pro residues" evidence="2">
    <location>
        <begin position="868"/>
        <end position="886"/>
    </location>
</feature>
<dbReference type="InterPro" id="IPR029472">
    <property type="entry name" value="Copia-like_N"/>
</dbReference>
<organism evidence="4 5">
    <name type="scientific">Acer negundo</name>
    <name type="common">Box elder</name>
    <dbReference type="NCBI Taxonomy" id="4023"/>
    <lineage>
        <taxon>Eukaryota</taxon>
        <taxon>Viridiplantae</taxon>
        <taxon>Streptophyta</taxon>
        <taxon>Embryophyta</taxon>
        <taxon>Tracheophyta</taxon>
        <taxon>Spermatophyta</taxon>
        <taxon>Magnoliopsida</taxon>
        <taxon>eudicotyledons</taxon>
        <taxon>Gunneridae</taxon>
        <taxon>Pentapetalae</taxon>
        <taxon>rosids</taxon>
        <taxon>malvids</taxon>
        <taxon>Sapindales</taxon>
        <taxon>Sapindaceae</taxon>
        <taxon>Hippocastanoideae</taxon>
        <taxon>Acereae</taxon>
        <taxon>Acer</taxon>
    </lineage>
</organism>
<dbReference type="PANTHER" id="PTHR11439:SF511">
    <property type="match status" value="1"/>
</dbReference>
<dbReference type="Pfam" id="PF14244">
    <property type="entry name" value="Retrotran_gag_3"/>
    <property type="match status" value="1"/>
</dbReference>
<gene>
    <name evidence="4" type="ORF">LWI28_006743</name>
</gene>
<feature type="region of interest" description="Disordered" evidence="2">
    <location>
        <begin position="867"/>
        <end position="989"/>
    </location>
</feature>
<reference evidence="4" key="2">
    <citation type="submission" date="2023-02" db="EMBL/GenBank/DDBJ databases">
        <authorList>
            <person name="Swenson N.G."/>
            <person name="Wegrzyn J.L."/>
            <person name="Mcevoy S.L."/>
        </authorList>
    </citation>
    <scope>NUCLEOTIDE SEQUENCE</scope>
    <source>
        <strain evidence="4">91603</strain>
        <tissue evidence="4">Leaf</tissue>
    </source>
</reference>
<dbReference type="InterPro" id="IPR043502">
    <property type="entry name" value="DNA/RNA_pol_sf"/>
</dbReference>
<dbReference type="InterPro" id="IPR057670">
    <property type="entry name" value="SH3_retrovirus"/>
</dbReference>
<evidence type="ECO:0000313" key="4">
    <source>
        <dbReference type="EMBL" id="KAI9160273.1"/>
    </source>
</evidence>
<dbReference type="SUPFAM" id="SSF53098">
    <property type="entry name" value="Ribonuclease H-like"/>
    <property type="match status" value="1"/>
</dbReference>
<dbReference type="Pfam" id="PF07727">
    <property type="entry name" value="RVT_2"/>
    <property type="match status" value="1"/>
</dbReference>
<keyword evidence="1" id="KW-0645">Protease</keyword>